<keyword evidence="2" id="KW-1185">Reference proteome</keyword>
<gene>
    <name evidence="1" type="ORF">F3Y22_tig00113725pilonHSYRG00432</name>
</gene>
<reference evidence="1" key="1">
    <citation type="submission" date="2019-09" db="EMBL/GenBank/DDBJ databases">
        <title>Draft genome information of white flower Hibiscus syriacus.</title>
        <authorList>
            <person name="Kim Y.-M."/>
        </authorList>
    </citation>
    <scope>NUCLEOTIDE SEQUENCE [LARGE SCALE GENOMIC DNA]</scope>
    <source>
        <strain evidence="1">YM2019G1</strain>
    </source>
</reference>
<dbReference type="Proteomes" id="UP000436088">
    <property type="component" value="Unassembled WGS sequence"/>
</dbReference>
<evidence type="ECO:0000313" key="2">
    <source>
        <dbReference type="Proteomes" id="UP000436088"/>
    </source>
</evidence>
<organism evidence="1 2">
    <name type="scientific">Hibiscus syriacus</name>
    <name type="common">Rose of Sharon</name>
    <dbReference type="NCBI Taxonomy" id="106335"/>
    <lineage>
        <taxon>Eukaryota</taxon>
        <taxon>Viridiplantae</taxon>
        <taxon>Streptophyta</taxon>
        <taxon>Embryophyta</taxon>
        <taxon>Tracheophyta</taxon>
        <taxon>Spermatophyta</taxon>
        <taxon>Magnoliopsida</taxon>
        <taxon>eudicotyledons</taxon>
        <taxon>Gunneridae</taxon>
        <taxon>Pentapetalae</taxon>
        <taxon>rosids</taxon>
        <taxon>malvids</taxon>
        <taxon>Malvales</taxon>
        <taxon>Malvaceae</taxon>
        <taxon>Malvoideae</taxon>
        <taxon>Hibiscus</taxon>
    </lineage>
</organism>
<dbReference type="AlphaFoldDB" id="A0A6A2X015"/>
<accession>A0A6A2X015</accession>
<proteinExistence type="predicted"/>
<evidence type="ECO:0000313" key="1">
    <source>
        <dbReference type="EMBL" id="KAE8661470.1"/>
    </source>
</evidence>
<name>A0A6A2X015_HIBSY</name>
<dbReference type="EMBL" id="VEPZ02001720">
    <property type="protein sequence ID" value="KAE8661470.1"/>
    <property type="molecule type" value="Genomic_DNA"/>
</dbReference>
<comment type="caution">
    <text evidence="1">The sequence shown here is derived from an EMBL/GenBank/DDBJ whole genome shotgun (WGS) entry which is preliminary data.</text>
</comment>
<sequence>MSTWRICSDDGSNYRWEAIDPFLSSKLDDDPKGTPIAPYPSMVDLLLQGCSKLIENDDRVVDKYLMFRTKFGNSVALKESSIAKALSILNEDDVASIVTPMATIHVVGPNVAPSPATLAPPSIHNPQYQALGRRGQDYYHLTFIDPMLIRTFTGQAREATDCNQAETPSNGGRLHPLVSAWCS</sequence>
<protein>
    <submittedName>
        <fullName evidence="1">Uncharacterized protein</fullName>
    </submittedName>
</protein>